<protein>
    <submittedName>
        <fullName evidence="1">Uncharacterized protein</fullName>
    </submittedName>
</protein>
<organism evidence="1 2">
    <name type="scientific">Melastoma candidum</name>
    <dbReference type="NCBI Taxonomy" id="119954"/>
    <lineage>
        <taxon>Eukaryota</taxon>
        <taxon>Viridiplantae</taxon>
        <taxon>Streptophyta</taxon>
        <taxon>Embryophyta</taxon>
        <taxon>Tracheophyta</taxon>
        <taxon>Spermatophyta</taxon>
        <taxon>Magnoliopsida</taxon>
        <taxon>eudicotyledons</taxon>
        <taxon>Gunneridae</taxon>
        <taxon>Pentapetalae</taxon>
        <taxon>rosids</taxon>
        <taxon>malvids</taxon>
        <taxon>Myrtales</taxon>
        <taxon>Melastomataceae</taxon>
        <taxon>Melastomatoideae</taxon>
        <taxon>Melastomateae</taxon>
        <taxon>Melastoma</taxon>
    </lineage>
</organism>
<dbReference type="Proteomes" id="UP001057402">
    <property type="component" value="Chromosome 6"/>
</dbReference>
<evidence type="ECO:0000313" key="1">
    <source>
        <dbReference type="EMBL" id="KAI4367115.1"/>
    </source>
</evidence>
<evidence type="ECO:0000313" key="2">
    <source>
        <dbReference type="Proteomes" id="UP001057402"/>
    </source>
</evidence>
<gene>
    <name evidence="1" type="ORF">MLD38_022886</name>
</gene>
<comment type="caution">
    <text evidence="1">The sequence shown here is derived from an EMBL/GenBank/DDBJ whole genome shotgun (WGS) entry which is preliminary data.</text>
</comment>
<name>A0ACB9QP69_9MYRT</name>
<keyword evidence="2" id="KW-1185">Reference proteome</keyword>
<reference evidence="2" key="1">
    <citation type="journal article" date="2023" name="Front. Plant Sci.">
        <title>Chromosomal-level genome assembly of Melastoma candidum provides insights into trichome evolution.</title>
        <authorList>
            <person name="Zhong Y."/>
            <person name="Wu W."/>
            <person name="Sun C."/>
            <person name="Zou P."/>
            <person name="Liu Y."/>
            <person name="Dai S."/>
            <person name="Zhou R."/>
        </authorList>
    </citation>
    <scope>NUCLEOTIDE SEQUENCE [LARGE SCALE GENOMIC DNA]</scope>
</reference>
<dbReference type="EMBL" id="CM042885">
    <property type="protein sequence ID" value="KAI4367115.1"/>
    <property type="molecule type" value="Genomic_DNA"/>
</dbReference>
<proteinExistence type="predicted"/>
<sequence>MAKSHQISAIPPLTTPVTRYDGRRSAEYDPSVWGDYFLRCAAASPNPTDAVPDLTEGTLRELVMKVKAVLTSEADADHLLWKLELIDRVQRLGIAYHFEKEMDEELSKLYGAYTEFVDGQGNRGCERLHMVALYFRLLRQQGYKVSCDVFNEFKDNDGKFDETVIQDLRGMLSLYEASQLMVHGEDILQEALDFTAANLKTIDQERHGPHLVNLIRQALNQQIRKGLPRLEAWHYIQIYETEPSLDRSLLDLAKLDFNSLQRIHQKEIQEIVRWWKDGDFSKTMTFARDRVVECYFWSLGVYFEPEYAFARKFMTKIIALVTIMDDMYDAYSTLGELEAYTEALLKWDEDDASVDRLPDYMQWHYRWFLGVYREAEEELARRGQLYSLPYSIQSMKDLVAGYLREVKWFFGKYTPMLDEYMELALVTCTYPALITHSFVGMGDAVTEDAFKWISGNPKMLKAAATICRNMDDVVGRKFEQTRGHVASGVECYIKQYGGTEEEAEAVLMERVSEAWKDINEALMRPFEVPATVLTRVLNFARVMDVLYKDKDNFTHNGTLMKQLIGQMLVNPLPM</sequence>
<accession>A0ACB9QP69</accession>